<evidence type="ECO:0000256" key="1">
    <source>
        <dbReference type="SAM" id="MobiDB-lite"/>
    </source>
</evidence>
<evidence type="ECO:0000313" key="3">
    <source>
        <dbReference type="EMBL" id="WWC68888.1"/>
    </source>
</evidence>
<feature type="region of interest" description="Disordered" evidence="1">
    <location>
        <begin position="1"/>
        <end position="101"/>
    </location>
</feature>
<gene>
    <name evidence="2" type="ORF">I206_03178</name>
    <name evidence="3" type="ORF">I206_102824</name>
</gene>
<accession>A0A1B9I6G5</accession>
<name>A0A1B9I6G5_9TREE</name>
<reference evidence="2" key="1">
    <citation type="submission" date="2013-07" db="EMBL/GenBank/DDBJ databases">
        <title>The Genome Sequence of Cryptococcus pinus CBS10737.</title>
        <authorList>
            <consortium name="The Broad Institute Genome Sequencing Platform"/>
            <person name="Cuomo C."/>
            <person name="Litvintseva A."/>
            <person name="Chen Y."/>
            <person name="Heitman J."/>
            <person name="Sun S."/>
            <person name="Springer D."/>
            <person name="Dromer F."/>
            <person name="Young S.K."/>
            <person name="Zeng Q."/>
            <person name="Gargeya S."/>
            <person name="Fitzgerald M."/>
            <person name="Abouelleil A."/>
            <person name="Alvarado L."/>
            <person name="Berlin A.M."/>
            <person name="Chapman S.B."/>
            <person name="Dewar J."/>
            <person name="Goldberg J."/>
            <person name="Griggs A."/>
            <person name="Gujja S."/>
            <person name="Hansen M."/>
            <person name="Howarth C."/>
            <person name="Imamovic A."/>
            <person name="Larimer J."/>
            <person name="McCowan C."/>
            <person name="Murphy C."/>
            <person name="Pearson M."/>
            <person name="Priest M."/>
            <person name="Roberts A."/>
            <person name="Saif S."/>
            <person name="Shea T."/>
            <person name="Sykes S."/>
            <person name="Wortman J."/>
            <person name="Nusbaum C."/>
            <person name="Birren B."/>
        </authorList>
    </citation>
    <scope>NUCLEOTIDE SEQUENCE [LARGE SCALE GENOMIC DNA]</scope>
    <source>
        <strain evidence="2">CBS 10737</strain>
    </source>
</reference>
<keyword evidence="4" id="KW-1185">Reference proteome</keyword>
<evidence type="ECO:0000313" key="4">
    <source>
        <dbReference type="Proteomes" id="UP000094020"/>
    </source>
</evidence>
<reference evidence="3" key="4">
    <citation type="submission" date="2024-02" db="EMBL/GenBank/DDBJ databases">
        <title>Comparative genomics of Cryptococcus and Kwoniella reveals pathogenesis evolution and contrasting modes of karyotype evolution via chromosome fusion or intercentromeric recombination.</title>
        <authorList>
            <person name="Coelho M.A."/>
            <person name="David-Palma M."/>
            <person name="Shea T."/>
            <person name="Bowers K."/>
            <person name="McGinley-Smith S."/>
            <person name="Mohammad A.W."/>
            <person name="Gnirke A."/>
            <person name="Yurkov A.M."/>
            <person name="Nowrousian M."/>
            <person name="Sun S."/>
            <person name="Cuomo C.A."/>
            <person name="Heitman J."/>
        </authorList>
    </citation>
    <scope>NUCLEOTIDE SEQUENCE</scope>
    <source>
        <strain evidence="3">CBS 10737</strain>
    </source>
</reference>
<reference evidence="2" key="3">
    <citation type="submission" date="2016-07" db="EMBL/GenBank/DDBJ databases">
        <title>Evolution of pathogenesis and genome organization in the Tremellales.</title>
        <authorList>
            <person name="Cuomo C."/>
            <person name="Litvintseva A."/>
            <person name="Heitman J."/>
            <person name="Chen Y."/>
            <person name="Sun S."/>
            <person name="Springer D."/>
            <person name="Dromer F."/>
            <person name="Young S."/>
            <person name="Zeng Q."/>
            <person name="Chapman S."/>
            <person name="Gujja S."/>
            <person name="Saif S."/>
            <person name="Birren B."/>
        </authorList>
    </citation>
    <scope>NUCLEOTIDE SEQUENCE</scope>
    <source>
        <strain evidence="2">CBS 10737</strain>
    </source>
</reference>
<organism evidence="2">
    <name type="scientific">Kwoniella pini CBS 10737</name>
    <dbReference type="NCBI Taxonomy" id="1296096"/>
    <lineage>
        <taxon>Eukaryota</taxon>
        <taxon>Fungi</taxon>
        <taxon>Dikarya</taxon>
        <taxon>Basidiomycota</taxon>
        <taxon>Agaricomycotina</taxon>
        <taxon>Tremellomycetes</taxon>
        <taxon>Tremellales</taxon>
        <taxon>Cryptococcaceae</taxon>
        <taxon>Kwoniella</taxon>
    </lineage>
</organism>
<reference evidence="3" key="2">
    <citation type="submission" date="2013-07" db="EMBL/GenBank/DDBJ databases">
        <authorList>
            <consortium name="The Broad Institute Genome Sequencing Platform"/>
            <person name="Cuomo C."/>
            <person name="Litvintseva A."/>
            <person name="Chen Y."/>
            <person name="Heitman J."/>
            <person name="Sun S."/>
            <person name="Springer D."/>
            <person name="Dromer F."/>
            <person name="Young S.K."/>
            <person name="Zeng Q."/>
            <person name="Gargeya S."/>
            <person name="Fitzgerald M."/>
            <person name="Abouelleil A."/>
            <person name="Alvarado L."/>
            <person name="Berlin A.M."/>
            <person name="Chapman S.B."/>
            <person name="Dewar J."/>
            <person name="Goldberg J."/>
            <person name="Griggs A."/>
            <person name="Gujja S."/>
            <person name="Hansen M."/>
            <person name="Howarth C."/>
            <person name="Imamovic A."/>
            <person name="Larimer J."/>
            <person name="McCowan C."/>
            <person name="Murphy C."/>
            <person name="Pearson M."/>
            <person name="Priest M."/>
            <person name="Roberts A."/>
            <person name="Saif S."/>
            <person name="Shea T."/>
            <person name="Sykes S."/>
            <person name="Wortman J."/>
            <person name="Nusbaum C."/>
            <person name="Birren B."/>
        </authorList>
    </citation>
    <scope>NUCLEOTIDE SEQUENCE</scope>
    <source>
        <strain evidence="3">CBS 10737</strain>
    </source>
</reference>
<dbReference type="RefSeq" id="XP_019012331.1">
    <property type="nucleotide sequence ID" value="XM_019154928.1"/>
</dbReference>
<feature type="compositionally biased region" description="Polar residues" evidence="1">
    <location>
        <begin position="8"/>
        <end position="20"/>
    </location>
</feature>
<dbReference type="AlphaFoldDB" id="A0A1B9I6G5"/>
<dbReference type="GeneID" id="30171547"/>
<sequence length="161" mass="17016">MLPGLTDPVNNRSSQRSDLVSNGEREPSPDRNEKQGNITQAGTSSSPKLPEIVDLNEVSNPPRSPAPGRTQYDRRLDAPGYVTCQEPEGTEARSASAADGVEAEQSRLTRLRAAITDIKDGICCPVTSTVTGAASACSSGCSAVRGWCTACKSQHQSQRQG</sequence>
<evidence type="ECO:0000313" key="2">
    <source>
        <dbReference type="EMBL" id="OCF51112.1"/>
    </source>
</evidence>
<protein>
    <submittedName>
        <fullName evidence="2">Uncharacterized protein</fullName>
    </submittedName>
</protein>
<feature type="compositionally biased region" description="Polar residues" evidence="1">
    <location>
        <begin position="35"/>
        <end position="47"/>
    </location>
</feature>
<dbReference type="EMBL" id="CP144521">
    <property type="protein sequence ID" value="WWC68888.1"/>
    <property type="molecule type" value="Genomic_DNA"/>
</dbReference>
<dbReference type="EMBL" id="KI894009">
    <property type="protein sequence ID" value="OCF51112.1"/>
    <property type="molecule type" value="Genomic_DNA"/>
</dbReference>
<proteinExistence type="predicted"/>
<feature type="compositionally biased region" description="Basic and acidic residues" evidence="1">
    <location>
        <begin position="23"/>
        <end position="34"/>
    </location>
</feature>
<dbReference type="KEGG" id="kpin:30171547"/>
<dbReference type="Proteomes" id="UP000094020">
    <property type="component" value="Chromosome 3"/>
</dbReference>